<keyword evidence="9" id="KW-1185">Reference proteome</keyword>
<evidence type="ECO:0000259" key="7">
    <source>
        <dbReference type="PROSITE" id="PS50156"/>
    </source>
</evidence>
<evidence type="ECO:0000256" key="1">
    <source>
        <dbReference type="ARBA" id="ARBA00004651"/>
    </source>
</evidence>
<feature type="transmembrane region" description="Helical" evidence="6">
    <location>
        <begin position="294"/>
        <end position="321"/>
    </location>
</feature>
<dbReference type="AlphaFoldDB" id="A0A927HBX9"/>
<dbReference type="RefSeq" id="WP_190999777.1">
    <property type="nucleotide sequence ID" value="NZ_JACXSI010000064.1"/>
</dbReference>
<comment type="caution">
    <text evidence="8">The sequence shown here is derived from an EMBL/GenBank/DDBJ whole genome shotgun (WGS) entry which is preliminary data.</text>
</comment>
<feature type="transmembrane region" description="Helical" evidence="6">
    <location>
        <begin position="12"/>
        <end position="31"/>
    </location>
</feature>
<proteinExistence type="predicted"/>
<feature type="transmembrane region" description="Helical" evidence="6">
    <location>
        <begin position="166"/>
        <end position="185"/>
    </location>
</feature>
<gene>
    <name evidence="8" type="ORF">IEO70_18090</name>
</gene>
<dbReference type="InterPro" id="IPR004869">
    <property type="entry name" value="MMPL_dom"/>
</dbReference>
<evidence type="ECO:0000256" key="5">
    <source>
        <dbReference type="ARBA" id="ARBA00023136"/>
    </source>
</evidence>
<feature type="transmembrane region" description="Helical" evidence="6">
    <location>
        <begin position="536"/>
        <end position="555"/>
    </location>
</feature>
<feature type="domain" description="SSD" evidence="7">
    <location>
        <begin position="191"/>
        <end position="319"/>
    </location>
</feature>
<name>A0A927HBX9_9BACI</name>
<feature type="transmembrane region" description="Helical" evidence="6">
    <location>
        <begin position="646"/>
        <end position="666"/>
    </location>
</feature>
<evidence type="ECO:0000256" key="6">
    <source>
        <dbReference type="SAM" id="Phobius"/>
    </source>
</evidence>
<sequence length="717" mass="79599">MKNIAKLVIKHFKFSLSIWVIVSAVLAFYALDLPSKLQGDGFEMDGEYEEVQDELSNNFDFPRNTILVLFTKDKDHTASQFNEHINTVLNDIEKLDITEQIQSPLTYEEQRNENYAYAVLGFDKLDDEMVPYVEDVRKITDQYDHTMLTGAPVISLDLNTASQKDLMIAEMIGIPFALIVLIMAFGSIVAAIVPIIVGGLTVVCSLGILTLLGDQLSLSVFLLNVTPMIGLALSIDFALLFINRYKEELQNNNRKDSIIKTIRTAGTSIIFSAVCVFIGLAAMLLIQVDIFKTVAIGGMVVVSVAVIASLTLLPSILLLLGNHINKGKLFKSKKESESNHTWRAFAEGVMKRPVLISILATVILLIGIIPVKDINLTIPDETALPESYESREAFAILNEQFSLRDEATIYILASRDGSWTDEDGLRDLEYLVNKFEDDPLVTGTQSLFSFSGTASSKELYAMLQMPEGQASLEPVTEQFIHDGQLLLPVTLDAVASSSEAQEWVRDWSEKDFDVDVLIGGEPRFNQEIFDEIFNKIWYGIAIVLISTYIILLVAFRSVFIPLKAIIMNIIGLASTFGILVWIFQEGHYGLDPTSIALIIPVFVFSLVFGLSMDYEVFLISRIQEEYKLNGDNDEATVVGLASTSKIITSAALIMIVLTGAFAFTGVVPVKQIGIGIALAIFIDATIIRLLLVPSLMKLLGEWNWWLPFAKKNKKQNN</sequence>
<comment type="subcellular location">
    <subcellularLocation>
        <location evidence="1">Cell membrane</location>
        <topology evidence="1">Multi-pass membrane protein</topology>
    </subcellularLocation>
</comment>
<accession>A0A927HBX9</accession>
<dbReference type="GO" id="GO:0005886">
    <property type="term" value="C:plasma membrane"/>
    <property type="evidence" value="ECO:0007669"/>
    <property type="project" value="UniProtKB-SubCell"/>
</dbReference>
<dbReference type="Proteomes" id="UP000602076">
    <property type="component" value="Unassembled WGS sequence"/>
</dbReference>
<evidence type="ECO:0000256" key="2">
    <source>
        <dbReference type="ARBA" id="ARBA00022475"/>
    </source>
</evidence>
<keyword evidence="5 6" id="KW-0472">Membrane</keyword>
<dbReference type="PROSITE" id="PS50156">
    <property type="entry name" value="SSD"/>
    <property type="match status" value="1"/>
</dbReference>
<keyword evidence="2" id="KW-1003">Cell membrane</keyword>
<evidence type="ECO:0000256" key="4">
    <source>
        <dbReference type="ARBA" id="ARBA00022989"/>
    </source>
</evidence>
<evidence type="ECO:0000313" key="9">
    <source>
        <dbReference type="Proteomes" id="UP000602076"/>
    </source>
</evidence>
<feature type="transmembrane region" description="Helical" evidence="6">
    <location>
        <begin position="218"/>
        <end position="243"/>
    </location>
</feature>
<dbReference type="PANTHER" id="PTHR33406">
    <property type="entry name" value="MEMBRANE PROTEIN MJ1562-RELATED"/>
    <property type="match status" value="1"/>
</dbReference>
<keyword evidence="4 6" id="KW-1133">Transmembrane helix</keyword>
<dbReference type="Gene3D" id="1.20.1640.10">
    <property type="entry name" value="Multidrug efflux transporter AcrB transmembrane domain"/>
    <property type="match status" value="2"/>
</dbReference>
<evidence type="ECO:0000256" key="3">
    <source>
        <dbReference type="ARBA" id="ARBA00022692"/>
    </source>
</evidence>
<dbReference type="Pfam" id="PF03176">
    <property type="entry name" value="MMPL"/>
    <property type="match status" value="2"/>
</dbReference>
<dbReference type="SUPFAM" id="SSF82866">
    <property type="entry name" value="Multidrug efflux transporter AcrB transmembrane domain"/>
    <property type="match status" value="2"/>
</dbReference>
<feature type="transmembrane region" description="Helical" evidence="6">
    <location>
        <begin position="353"/>
        <end position="371"/>
    </location>
</feature>
<feature type="transmembrane region" description="Helical" evidence="6">
    <location>
        <begin position="595"/>
        <end position="617"/>
    </location>
</feature>
<protein>
    <submittedName>
        <fullName evidence="8">MMPL family transporter</fullName>
    </submittedName>
</protein>
<keyword evidence="3 6" id="KW-0812">Transmembrane</keyword>
<evidence type="ECO:0000313" key="8">
    <source>
        <dbReference type="EMBL" id="MBD3110240.1"/>
    </source>
</evidence>
<feature type="transmembrane region" description="Helical" evidence="6">
    <location>
        <begin position="562"/>
        <end position="583"/>
    </location>
</feature>
<feature type="transmembrane region" description="Helical" evidence="6">
    <location>
        <begin position="672"/>
        <end position="691"/>
    </location>
</feature>
<organism evidence="8 9">
    <name type="scientific">Peribacillus faecalis</name>
    <dbReference type="NCBI Taxonomy" id="2772559"/>
    <lineage>
        <taxon>Bacteria</taxon>
        <taxon>Bacillati</taxon>
        <taxon>Bacillota</taxon>
        <taxon>Bacilli</taxon>
        <taxon>Bacillales</taxon>
        <taxon>Bacillaceae</taxon>
        <taxon>Peribacillus</taxon>
    </lineage>
</organism>
<dbReference type="PANTHER" id="PTHR33406:SF13">
    <property type="entry name" value="MEMBRANE PROTEIN YDFJ"/>
    <property type="match status" value="1"/>
</dbReference>
<feature type="transmembrane region" description="Helical" evidence="6">
    <location>
        <begin position="264"/>
        <end position="288"/>
    </location>
</feature>
<feature type="transmembrane region" description="Helical" evidence="6">
    <location>
        <begin position="192"/>
        <end position="212"/>
    </location>
</feature>
<reference evidence="8" key="1">
    <citation type="submission" date="2020-09" db="EMBL/GenBank/DDBJ databases">
        <title>Bacillus faecalis sp. nov., a moderately halophilic bacterium isolated from cow faeces.</title>
        <authorList>
            <person name="Jiang L."/>
            <person name="Lee J."/>
        </authorList>
    </citation>
    <scope>NUCLEOTIDE SEQUENCE</scope>
    <source>
        <strain evidence="8">AGMB 02131</strain>
    </source>
</reference>
<dbReference type="EMBL" id="JACXSI010000064">
    <property type="protein sequence ID" value="MBD3110240.1"/>
    <property type="molecule type" value="Genomic_DNA"/>
</dbReference>
<dbReference type="InterPro" id="IPR000731">
    <property type="entry name" value="SSD"/>
</dbReference>
<dbReference type="InterPro" id="IPR050545">
    <property type="entry name" value="Mycobact_MmpL"/>
</dbReference>